<sequence>MVHQLRPMANKLAPTLYVVGEKAMLNWNAKKDQDVQVLWSGGDGSRSLFDHFPNWPVSNSSWPLFLILIAFTKLRGLQKARFAMVIIEGTANCWPLNRPSLVPAAFRDRQLNIKRQGKINNARPANGFPLDYRTQDSDIAASAR</sequence>
<dbReference type="EMBL" id="PVWQ01000003">
    <property type="protein sequence ID" value="RDW86073.1"/>
    <property type="molecule type" value="Genomic_DNA"/>
</dbReference>
<name>A0A3D8SIF2_9EURO</name>
<organism evidence="1 2">
    <name type="scientific">Aspergillus mulundensis</name>
    <dbReference type="NCBI Taxonomy" id="1810919"/>
    <lineage>
        <taxon>Eukaryota</taxon>
        <taxon>Fungi</taxon>
        <taxon>Dikarya</taxon>
        <taxon>Ascomycota</taxon>
        <taxon>Pezizomycotina</taxon>
        <taxon>Eurotiomycetes</taxon>
        <taxon>Eurotiomycetidae</taxon>
        <taxon>Eurotiales</taxon>
        <taxon>Aspergillaceae</taxon>
        <taxon>Aspergillus</taxon>
        <taxon>Aspergillus subgen. Nidulantes</taxon>
    </lineage>
</organism>
<gene>
    <name evidence="1" type="ORF">DSM5745_02715</name>
</gene>
<proteinExistence type="predicted"/>
<dbReference type="RefSeq" id="XP_026605597.1">
    <property type="nucleotide sequence ID" value="XM_026744731.1"/>
</dbReference>
<dbReference type="Proteomes" id="UP000256690">
    <property type="component" value="Unassembled WGS sequence"/>
</dbReference>
<reference evidence="1 2" key="1">
    <citation type="journal article" date="2018" name="IMA Fungus">
        <title>IMA Genome-F 9: Draft genome sequence of Annulohypoxylon stygium, Aspergillus mulundensis, Berkeleyomyces basicola (syn. Thielaviopsis basicola), Ceratocystis smalleyi, two Cercospora beticola strains, Coleophoma cylindrospora, Fusarium fracticaudum, Phialophora cf. hyalina, and Morchella septimelata.</title>
        <authorList>
            <person name="Wingfield B.D."/>
            <person name="Bills G.F."/>
            <person name="Dong Y."/>
            <person name="Huang W."/>
            <person name="Nel W.J."/>
            <person name="Swalarsk-Parry B.S."/>
            <person name="Vaghefi N."/>
            <person name="Wilken P.M."/>
            <person name="An Z."/>
            <person name="de Beer Z.W."/>
            <person name="De Vos L."/>
            <person name="Chen L."/>
            <person name="Duong T.A."/>
            <person name="Gao Y."/>
            <person name="Hammerbacher A."/>
            <person name="Kikkert J.R."/>
            <person name="Li Y."/>
            <person name="Li H."/>
            <person name="Li K."/>
            <person name="Li Q."/>
            <person name="Liu X."/>
            <person name="Ma X."/>
            <person name="Naidoo K."/>
            <person name="Pethybridge S.J."/>
            <person name="Sun J."/>
            <person name="Steenkamp E.T."/>
            <person name="van der Nest M.A."/>
            <person name="van Wyk S."/>
            <person name="Wingfield M.J."/>
            <person name="Xiong C."/>
            <person name="Yue Q."/>
            <person name="Zhang X."/>
        </authorList>
    </citation>
    <scope>NUCLEOTIDE SEQUENCE [LARGE SCALE GENOMIC DNA]</scope>
    <source>
        <strain evidence="1 2">DSM 5745</strain>
    </source>
</reference>
<protein>
    <submittedName>
        <fullName evidence="1">Uncharacterized protein</fullName>
    </submittedName>
</protein>
<comment type="caution">
    <text evidence="1">The sequence shown here is derived from an EMBL/GenBank/DDBJ whole genome shotgun (WGS) entry which is preliminary data.</text>
</comment>
<evidence type="ECO:0000313" key="1">
    <source>
        <dbReference type="EMBL" id="RDW86073.1"/>
    </source>
</evidence>
<evidence type="ECO:0000313" key="2">
    <source>
        <dbReference type="Proteomes" id="UP000256690"/>
    </source>
</evidence>
<dbReference type="AlphaFoldDB" id="A0A3D8SIF2"/>
<keyword evidence="2" id="KW-1185">Reference proteome</keyword>
<dbReference type="GeneID" id="38113085"/>
<accession>A0A3D8SIF2</accession>